<dbReference type="STRING" id="1796497.GCE9029_00822"/>
<evidence type="ECO:0000256" key="3">
    <source>
        <dbReference type="ARBA" id="ARBA00022448"/>
    </source>
</evidence>
<evidence type="ECO:0000256" key="5">
    <source>
        <dbReference type="ARBA" id="ARBA00022692"/>
    </source>
</evidence>
<evidence type="ECO:0000313" key="9">
    <source>
        <dbReference type="EMBL" id="CZF78415.1"/>
    </source>
</evidence>
<evidence type="ECO:0000256" key="6">
    <source>
        <dbReference type="ARBA" id="ARBA00022989"/>
    </source>
</evidence>
<feature type="transmembrane region" description="Helical" evidence="8">
    <location>
        <begin position="80"/>
        <end position="95"/>
    </location>
</feature>
<dbReference type="PANTHER" id="PTHR30269:SF37">
    <property type="entry name" value="MEMBRANE TRANSPORTER PROTEIN"/>
    <property type="match status" value="1"/>
</dbReference>
<dbReference type="AlphaFoldDB" id="A0A128EW71"/>
<keyword evidence="10" id="KW-1185">Reference proteome</keyword>
<keyword evidence="3" id="KW-0813">Transport</keyword>
<protein>
    <recommendedName>
        <fullName evidence="8">Probable membrane transporter protein</fullName>
    </recommendedName>
</protein>
<dbReference type="Proteomes" id="UP000071641">
    <property type="component" value="Unassembled WGS sequence"/>
</dbReference>
<name>A0A128EW71_9GAMM</name>
<keyword evidence="5 8" id="KW-0812">Transmembrane</keyword>
<sequence length="223" mass="23726">MVAAVVGFGGGMLLISFLPSFLAPSLIIPIHGLVQLASNSSRMLFSLNKVRWELLPGFLVGSVLGAVVIGYGLSHISMEYVPLAIGLYILLNLWSKHFSSAISKYESFYLIGFLQTGLGLVVGATGPLGLSVLTKKLACKDEIIATSSLFMTISHFAKIPVYLVITTSLLSELSVIGFMVAGAVIGSYLGTKLRLKAKNELVVKVIKVLLSLLAVRMIVGVAL</sequence>
<feature type="transmembrane region" description="Helical" evidence="8">
    <location>
        <begin position="201"/>
        <end position="222"/>
    </location>
</feature>
<gene>
    <name evidence="9" type="ORF">GCE9029_00822</name>
</gene>
<evidence type="ECO:0000256" key="7">
    <source>
        <dbReference type="ARBA" id="ARBA00023136"/>
    </source>
</evidence>
<feature type="transmembrane region" description="Helical" evidence="8">
    <location>
        <begin position="107"/>
        <end position="131"/>
    </location>
</feature>
<feature type="transmembrane region" description="Helical" evidence="8">
    <location>
        <begin position="169"/>
        <end position="189"/>
    </location>
</feature>
<dbReference type="Pfam" id="PF01925">
    <property type="entry name" value="TauE"/>
    <property type="match status" value="1"/>
</dbReference>
<dbReference type="InterPro" id="IPR052017">
    <property type="entry name" value="TSUP"/>
</dbReference>
<dbReference type="EMBL" id="FIZX01000001">
    <property type="protein sequence ID" value="CZF78415.1"/>
    <property type="molecule type" value="Genomic_DNA"/>
</dbReference>
<evidence type="ECO:0000256" key="2">
    <source>
        <dbReference type="ARBA" id="ARBA00009142"/>
    </source>
</evidence>
<keyword evidence="4 8" id="KW-1003">Cell membrane</keyword>
<comment type="similarity">
    <text evidence="2 8">Belongs to the 4-toluene sulfonate uptake permease (TSUP) (TC 2.A.102) family.</text>
</comment>
<dbReference type="PANTHER" id="PTHR30269">
    <property type="entry name" value="TRANSMEMBRANE PROTEIN YFCA"/>
    <property type="match status" value="1"/>
</dbReference>
<organism evidence="9 10">
    <name type="scientific">Grimontia celer</name>
    <dbReference type="NCBI Taxonomy" id="1796497"/>
    <lineage>
        <taxon>Bacteria</taxon>
        <taxon>Pseudomonadati</taxon>
        <taxon>Pseudomonadota</taxon>
        <taxon>Gammaproteobacteria</taxon>
        <taxon>Vibrionales</taxon>
        <taxon>Vibrionaceae</taxon>
        <taxon>Grimontia</taxon>
    </lineage>
</organism>
<reference evidence="10" key="1">
    <citation type="submission" date="2016-02" db="EMBL/GenBank/DDBJ databases">
        <authorList>
            <person name="Rodrigo-Torres Lidia"/>
            <person name="Arahal R.David."/>
        </authorList>
    </citation>
    <scope>NUCLEOTIDE SEQUENCE [LARGE SCALE GENOMIC DNA]</scope>
    <source>
        <strain evidence="10">CECT 9029</strain>
    </source>
</reference>
<proteinExistence type="inferred from homology"/>
<dbReference type="OrthoDB" id="6197550at2"/>
<feature type="transmembrane region" description="Helical" evidence="8">
    <location>
        <begin position="12"/>
        <end position="34"/>
    </location>
</feature>
<evidence type="ECO:0000256" key="1">
    <source>
        <dbReference type="ARBA" id="ARBA00004651"/>
    </source>
</evidence>
<evidence type="ECO:0000313" key="10">
    <source>
        <dbReference type="Proteomes" id="UP000071641"/>
    </source>
</evidence>
<keyword evidence="6 8" id="KW-1133">Transmembrane helix</keyword>
<accession>A0A128EW71</accession>
<evidence type="ECO:0000256" key="8">
    <source>
        <dbReference type="RuleBase" id="RU363041"/>
    </source>
</evidence>
<feature type="transmembrane region" description="Helical" evidence="8">
    <location>
        <begin position="54"/>
        <end position="73"/>
    </location>
</feature>
<dbReference type="InterPro" id="IPR002781">
    <property type="entry name" value="TM_pro_TauE-like"/>
</dbReference>
<evidence type="ECO:0000256" key="4">
    <source>
        <dbReference type="ARBA" id="ARBA00022475"/>
    </source>
</evidence>
<dbReference type="GO" id="GO:0005886">
    <property type="term" value="C:plasma membrane"/>
    <property type="evidence" value="ECO:0007669"/>
    <property type="project" value="UniProtKB-SubCell"/>
</dbReference>
<comment type="subcellular location">
    <subcellularLocation>
        <location evidence="1 8">Cell membrane</location>
        <topology evidence="1 8">Multi-pass membrane protein</topology>
    </subcellularLocation>
</comment>
<keyword evidence="7 8" id="KW-0472">Membrane</keyword>